<keyword evidence="2" id="KW-1185">Reference proteome</keyword>
<reference evidence="1 2" key="1">
    <citation type="submission" date="2020-11" db="EMBL/GenBank/DDBJ databases">
        <title>Kaistella gelatinilytica sp. nov., a flavobacterium isolated from Antarctic Soil.</title>
        <authorList>
            <person name="Li J."/>
        </authorList>
    </citation>
    <scope>NUCLEOTIDE SEQUENCE [LARGE SCALE GENOMIC DNA]</scope>
    <source>
        <strain evidence="1 2">G5-32</strain>
    </source>
</reference>
<sequence length="85" mass="9819">MATQDIIIFEPNSSEETDALIAFGKALKLKFKIAESEEFVNNQGIQIPEAHKAIVAERLEDYRKNPHTNLNFDELLKDIREKYNL</sequence>
<protein>
    <recommendedName>
        <fullName evidence="3">Addiction module component</fullName>
    </recommendedName>
</protein>
<proteinExistence type="predicted"/>
<organism evidence="1 2">
    <name type="scientific">Kaistella gelatinilytica</name>
    <dbReference type="NCBI Taxonomy" id="2787636"/>
    <lineage>
        <taxon>Bacteria</taxon>
        <taxon>Pseudomonadati</taxon>
        <taxon>Bacteroidota</taxon>
        <taxon>Flavobacteriia</taxon>
        <taxon>Flavobacteriales</taxon>
        <taxon>Weeksellaceae</taxon>
        <taxon>Chryseobacterium group</taxon>
        <taxon>Kaistella</taxon>
    </lineage>
</organism>
<gene>
    <name evidence="1" type="ORF">IV494_03995</name>
</gene>
<evidence type="ECO:0000313" key="1">
    <source>
        <dbReference type="EMBL" id="MBF8456336.1"/>
    </source>
</evidence>
<name>A0ABS0F9E6_9FLAO</name>
<dbReference type="Proteomes" id="UP000660070">
    <property type="component" value="Unassembled WGS sequence"/>
</dbReference>
<accession>A0ABS0F9E6</accession>
<dbReference type="RefSeq" id="WP_196078866.1">
    <property type="nucleotide sequence ID" value="NZ_JADPVI010000001.1"/>
</dbReference>
<comment type="caution">
    <text evidence="1">The sequence shown here is derived from an EMBL/GenBank/DDBJ whole genome shotgun (WGS) entry which is preliminary data.</text>
</comment>
<evidence type="ECO:0000313" key="2">
    <source>
        <dbReference type="Proteomes" id="UP000660070"/>
    </source>
</evidence>
<dbReference type="EMBL" id="JADPVI010000001">
    <property type="protein sequence ID" value="MBF8456336.1"/>
    <property type="molecule type" value="Genomic_DNA"/>
</dbReference>
<evidence type="ECO:0008006" key="3">
    <source>
        <dbReference type="Google" id="ProtNLM"/>
    </source>
</evidence>